<sequence length="230" mass="26469">MKSKYVMISGLAFSEEDEMNKLSSYAKKGWILEKIVLGFFYKLKKDVPQDTIYSLDYKVGANEEYFNVFKEAGWSCVVSIQNQIHIFSAKSGTKPIYRQMDKYTGVEERTVKGTLYSLIIAMILVGLLAISIIAVKSMFFIILGLLMIDGVVFTFNFMPYLAYNSRIREIEQDGKCKNELITKDSRRTSSVLGVIFLVMGALKLTKKKYFEGVFCVMLGIYYYKDYKERL</sequence>
<evidence type="ECO:0000256" key="1">
    <source>
        <dbReference type="SAM" id="Phobius"/>
    </source>
</evidence>
<organism evidence="2 3">
    <name type="scientific">Clostridium novyi A str. 4552</name>
    <dbReference type="NCBI Taxonomy" id="1444289"/>
    <lineage>
        <taxon>Bacteria</taxon>
        <taxon>Bacillati</taxon>
        <taxon>Bacillota</taxon>
        <taxon>Clostridia</taxon>
        <taxon>Eubacteriales</taxon>
        <taxon>Clostridiaceae</taxon>
        <taxon>Clostridium</taxon>
    </lineage>
</organism>
<keyword evidence="1" id="KW-0472">Membrane</keyword>
<dbReference type="RefSeq" id="WP_039254118.1">
    <property type="nucleotide sequence ID" value="NZ_JENJ01000016.1"/>
</dbReference>
<feature type="transmembrane region" description="Helical" evidence="1">
    <location>
        <begin position="140"/>
        <end position="163"/>
    </location>
</feature>
<gene>
    <name evidence="2" type="ORF">Z968_04995</name>
</gene>
<dbReference type="Pfam" id="PF11193">
    <property type="entry name" value="DUF2812"/>
    <property type="match status" value="1"/>
</dbReference>
<proteinExistence type="predicted"/>
<accession>A0A0A0I690</accession>
<dbReference type="Proteomes" id="UP000030012">
    <property type="component" value="Unassembled WGS sequence"/>
</dbReference>
<dbReference type="AlphaFoldDB" id="A0A0A0I690"/>
<reference evidence="2 3" key="1">
    <citation type="submission" date="2014-01" db="EMBL/GenBank/DDBJ databases">
        <title>Plasmidome dynamics in the species complex Clostridium novyi sensu lato converts strains of independent lineages into distinctly different pathogens.</title>
        <authorList>
            <person name="Skarin H."/>
            <person name="Segerman B."/>
        </authorList>
    </citation>
    <scope>NUCLEOTIDE SEQUENCE [LARGE SCALE GENOMIC DNA]</scope>
    <source>
        <strain evidence="2 3">4552</strain>
    </source>
</reference>
<dbReference type="InterPro" id="IPR021359">
    <property type="entry name" value="DUF2812"/>
</dbReference>
<dbReference type="EMBL" id="JENJ01000016">
    <property type="protein sequence ID" value="KGM96939.1"/>
    <property type="molecule type" value="Genomic_DNA"/>
</dbReference>
<evidence type="ECO:0008006" key="4">
    <source>
        <dbReference type="Google" id="ProtNLM"/>
    </source>
</evidence>
<dbReference type="OrthoDB" id="1928173at2"/>
<comment type="caution">
    <text evidence="2">The sequence shown here is derived from an EMBL/GenBank/DDBJ whole genome shotgun (WGS) entry which is preliminary data.</text>
</comment>
<protein>
    <recommendedName>
        <fullName evidence="4">DUF2812 domain-containing protein</fullName>
    </recommendedName>
</protein>
<feature type="transmembrane region" description="Helical" evidence="1">
    <location>
        <begin position="115"/>
        <end position="134"/>
    </location>
</feature>
<name>A0A0A0I690_CLONO</name>
<evidence type="ECO:0000313" key="2">
    <source>
        <dbReference type="EMBL" id="KGM96939.1"/>
    </source>
</evidence>
<keyword evidence="1" id="KW-1133">Transmembrane helix</keyword>
<keyword evidence="1" id="KW-0812">Transmembrane</keyword>
<evidence type="ECO:0000313" key="3">
    <source>
        <dbReference type="Proteomes" id="UP000030012"/>
    </source>
</evidence>